<dbReference type="EMBL" id="GL833136">
    <property type="protein sequence ID" value="EGB06094.1"/>
    <property type="molecule type" value="Genomic_DNA"/>
</dbReference>
<name>F0YFF9_AURAN</name>
<dbReference type="Gene3D" id="3.40.50.1240">
    <property type="entry name" value="Phosphoglycerate mutase-like"/>
    <property type="match status" value="1"/>
</dbReference>
<proteinExistence type="predicted"/>
<dbReference type="InParanoid" id="F0YFF9"/>
<evidence type="ECO:0000313" key="2">
    <source>
        <dbReference type="EMBL" id="EGB06094.1"/>
    </source>
</evidence>
<dbReference type="AlphaFoldDB" id="F0YFF9"/>
<evidence type="ECO:0000313" key="3">
    <source>
        <dbReference type="Proteomes" id="UP000002729"/>
    </source>
</evidence>
<dbReference type="OrthoDB" id="441009at2759"/>
<dbReference type="RefSeq" id="XP_009039050.1">
    <property type="nucleotide sequence ID" value="XM_009040802.1"/>
</dbReference>
<gene>
    <name evidence="2" type="ORF">AURANDRAFT_65776</name>
</gene>
<dbReference type="Proteomes" id="UP000002729">
    <property type="component" value="Unassembled WGS sequence"/>
</dbReference>
<protein>
    <recommendedName>
        <fullName evidence="4">Acid phosphatase</fullName>
    </recommendedName>
</protein>
<dbReference type="GeneID" id="20225501"/>
<dbReference type="SUPFAM" id="SSF53254">
    <property type="entry name" value="Phosphoglycerate mutase-like"/>
    <property type="match status" value="1"/>
</dbReference>
<reference evidence="2 3" key="1">
    <citation type="journal article" date="2011" name="Proc. Natl. Acad. Sci. U.S.A.">
        <title>Niche of harmful alga Aureococcus anophagefferens revealed through ecogenomics.</title>
        <authorList>
            <person name="Gobler C.J."/>
            <person name="Berry D.L."/>
            <person name="Dyhrman S.T."/>
            <person name="Wilhelm S.W."/>
            <person name="Salamov A."/>
            <person name="Lobanov A.V."/>
            <person name="Zhang Y."/>
            <person name="Collier J.L."/>
            <person name="Wurch L.L."/>
            <person name="Kustka A.B."/>
            <person name="Dill B.D."/>
            <person name="Shah M."/>
            <person name="VerBerkmoes N.C."/>
            <person name="Kuo A."/>
            <person name="Terry A."/>
            <person name="Pangilinan J."/>
            <person name="Lindquist E.A."/>
            <person name="Lucas S."/>
            <person name="Paulsen I.T."/>
            <person name="Hattenrath-Lehmann T.K."/>
            <person name="Talmage S.C."/>
            <person name="Walker E.A."/>
            <person name="Koch F."/>
            <person name="Burson A.M."/>
            <person name="Marcoval M.A."/>
            <person name="Tang Y.Z."/>
            <person name="Lecleir G.R."/>
            <person name="Coyne K.J."/>
            <person name="Berg G.M."/>
            <person name="Bertrand E.M."/>
            <person name="Saito M.A."/>
            <person name="Gladyshev V.N."/>
            <person name="Grigoriev I.V."/>
        </authorList>
    </citation>
    <scope>NUCLEOTIDE SEQUENCE [LARGE SCALE GENOMIC DNA]</scope>
    <source>
        <strain evidence="3">CCMP 1984</strain>
    </source>
</reference>
<accession>F0YFF9</accession>
<feature type="chain" id="PRO_5003264598" description="Acid phosphatase" evidence="1">
    <location>
        <begin position="20"/>
        <end position="367"/>
    </location>
</feature>
<dbReference type="OMA" id="CARSTYL"/>
<evidence type="ECO:0008006" key="4">
    <source>
        <dbReference type="Google" id="ProtNLM"/>
    </source>
</evidence>
<dbReference type="KEGG" id="aaf:AURANDRAFT_65776"/>
<sequence>MRAAILLLLAAARAAPPSAVYIMRHCARSTYLPDLEDEKTYPYLANYSDGGELADWGVAPTLCTARGRKIVKGEGAFMKNEFARYDSLKVFHDSGSQRDTTTAADFLAGLGSSVESVAAPEVFNPMKAKFCPYLTESESAAAVAAQLARVPEPDALAARVEVLQEVLGAGVAPAMQNISSEVADGRWRGGAAIAAAWIEAMLLQLGAGIPPAYGRADAADVYALLDIHVYARAINDRPWAIERRGGANMLAHARRDLVEGSGATLYVGHDTTLDQMGVLLNLTWADMPPYPTNTPAPGSILKLEAADDADGGRSVTATYFYVEDFENDDGALGIAGATTFAGGATSMPLEEFAARANATIDYACVRF</sequence>
<evidence type="ECO:0000256" key="1">
    <source>
        <dbReference type="SAM" id="SignalP"/>
    </source>
</evidence>
<dbReference type="eggNOG" id="ENOG502SF9N">
    <property type="taxonomic scope" value="Eukaryota"/>
</dbReference>
<keyword evidence="1" id="KW-0732">Signal</keyword>
<dbReference type="InterPro" id="IPR029033">
    <property type="entry name" value="His_PPase_superfam"/>
</dbReference>
<organism evidence="3">
    <name type="scientific">Aureococcus anophagefferens</name>
    <name type="common">Harmful bloom alga</name>
    <dbReference type="NCBI Taxonomy" id="44056"/>
    <lineage>
        <taxon>Eukaryota</taxon>
        <taxon>Sar</taxon>
        <taxon>Stramenopiles</taxon>
        <taxon>Ochrophyta</taxon>
        <taxon>Pelagophyceae</taxon>
        <taxon>Pelagomonadales</taxon>
        <taxon>Pelagomonadaceae</taxon>
        <taxon>Aureococcus</taxon>
    </lineage>
</organism>
<feature type="signal peptide" evidence="1">
    <location>
        <begin position="1"/>
        <end position="19"/>
    </location>
</feature>
<keyword evidence="3" id="KW-1185">Reference proteome</keyword>